<name>A0AAV1JYG2_9NEOP</name>
<dbReference type="Proteomes" id="UP001497472">
    <property type="component" value="Unassembled WGS sequence"/>
</dbReference>
<keyword evidence="1" id="KW-0812">Transmembrane</keyword>
<dbReference type="EMBL" id="CAVLEF010000225">
    <property type="protein sequence ID" value="CAK1553463.1"/>
    <property type="molecule type" value="Genomic_DNA"/>
</dbReference>
<feature type="transmembrane region" description="Helical" evidence="1">
    <location>
        <begin position="53"/>
        <end position="75"/>
    </location>
</feature>
<reference evidence="2 3" key="1">
    <citation type="submission" date="2023-11" db="EMBL/GenBank/DDBJ databases">
        <authorList>
            <person name="Okamura Y."/>
        </authorList>
    </citation>
    <scope>NUCLEOTIDE SEQUENCE [LARGE SCALE GENOMIC DNA]</scope>
</reference>
<evidence type="ECO:0000313" key="3">
    <source>
        <dbReference type="Proteomes" id="UP001497472"/>
    </source>
</evidence>
<keyword evidence="1" id="KW-0472">Membrane</keyword>
<gene>
    <name evidence="2" type="ORF">LNINA_LOCUS12465</name>
</gene>
<evidence type="ECO:0000313" key="2">
    <source>
        <dbReference type="EMBL" id="CAK1553463.1"/>
    </source>
</evidence>
<accession>A0AAV1JYG2</accession>
<comment type="caution">
    <text evidence="2">The sequence shown here is derived from an EMBL/GenBank/DDBJ whole genome shotgun (WGS) entry which is preliminary data.</text>
</comment>
<organism evidence="2 3">
    <name type="scientific">Leptosia nina</name>
    <dbReference type="NCBI Taxonomy" id="320188"/>
    <lineage>
        <taxon>Eukaryota</taxon>
        <taxon>Metazoa</taxon>
        <taxon>Ecdysozoa</taxon>
        <taxon>Arthropoda</taxon>
        <taxon>Hexapoda</taxon>
        <taxon>Insecta</taxon>
        <taxon>Pterygota</taxon>
        <taxon>Neoptera</taxon>
        <taxon>Endopterygota</taxon>
        <taxon>Lepidoptera</taxon>
        <taxon>Glossata</taxon>
        <taxon>Ditrysia</taxon>
        <taxon>Papilionoidea</taxon>
        <taxon>Pieridae</taxon>
        <taxon>Pierinae</taxon>
        <taxon>Leptosia</taxon>
    </lineage>
</organism>
<keyword evidence="1" id="KW-1133">Transmembrane helix</keyword>
<sequence length="97" mass="11285">MSCKYDTAEGCETARSVCSWFSSERTVEPLALCRVQAFSRPWGSLLLDMLASIFIYLVYYMVYTVLLAIAGLWCFEDCVLTEEEEYEFINHHRAMPY</sequence>
<keyword evidence="3" id="KW-1185">Reference proteome</keyword>
<evidence type="ECO:0000256" key="1">
    <source>
        <dbReference type="SAM" id="Phobius"/>
    </source>
</evidence>
<proteinExistence type="predicted"/>
<protein>
    <submittedName>
        <fullName evidence="2">Uncharacterized protein</fullName>
    </submittedName>
</protein>
<dbReference type="AlphaFoldDB" id="A0AAV1JYG2"/>